<dbReference type="PRINTS" id="PR01488">
    <property type="entry name" value="RTXTOXINA"/>
</dbReference>
<dbReference type="InterPro" id="IPR002126">
    <property type="entry name" value="Cadherin-like_dom"/>
</dbReference>
<keyword evidence="4" id="KW-0800">Toxin</keyword>
<dbReference type="SUPFAM" id="SSF82171">
    <property type="entry name" value="DPP6 N-terminal domain-like"/>
    <property type="match status" value="1"/>
</dbReference>
<dbReference type="InterPro" id="IPR013431">
    <property type="entry name" value="Delta_60_rpt"/>
</dbReference>
<dbReference type="Pfam" id="PF00353">
    <property type="entry name" value="HemolysinCabind"/>
    <property type="match status" value="17"/>
</dbReference>
<name>A0A8J7K176_9CYAN</name>
<dbReference type="InterPro" id="IPR015919">
    <property type="entry name" value="Cadherin-like_sf"/>
</dbReference>
<dbReference type="Gene3D" id="2.80.10.50">
    <property type="match status" value="3"/>
</dbReference>
<keyword evidence="7" id="KW-0472">Membrane</keyword>
<dbReference type="Pfam" id="PF14252">
    <property type="entry name" value="DUF4347"/>
    <property type="match status" value="1"/>
</dbReference>
<dbReference type="RefSeq" id="WP_193916565.1">
    <property type="nucleotide sequence ID" value="NZ_JADEWL010000004.1"/>
</dbReference>
<evidence type="ECO:0000256" key="7">
    <source>
        <dbReference type="ARBA" id="ARBA00023136"/>
    </source>
</evidence>
<evidence type="ECO:0000259" key="9">
    <source>
        <dbReference type="PROSITE" id="PS50268"/>
    </source>
</evidence>
<dbReference type="PROSITE" id="PS50268">
    <property type="entry name" value="CADHERIN_2"/>
    <property type="match status" value="1"/>
</dbReference>
<dbReference type="InterPro" id="IPR011049">
    <property type="entry name" value="Serralysin-like_metalloprot_C"/>
</dbReference>
<proteinExistence type="predicted"/>
<evidence type="ECO:0000256" key="4">
    <source>
        <dbReference type="ARBA" id="ARBA00022656"/>
    </source>
</evidence>
<dbReference type="GO" id="GO:0007156">
    <property type="term" value="P:homophilic cell adhesion via plasma membrane adhesion molecules"/>
    <property type="evidence" value="ECO:0007669"/>
    <property type="project" value="InterPro"/>
</dbReference>
<feature type="domain" description="Cadherin" evidence="9">
    <location>
        <begin position="727"/>
        <end position="841"/>
    </location>
</feature>
<feature type="region of interest" description="Disordered" evidence="8">
    <location>
        <begin position="2182"/>
        <end position="2208"/>
    </location>
</feature>
<evidence type="ECO:0000313" key="11">
    <source>
        <dbReference type="Proteomes" id="UP000620559"/>
    </source>
</evidence>
<evidence type="ECO:0000256" key="2">
    <source>
        <dbReference type="ARBA" id="ARBA00004613"/>
    </source>
</evidence>
<evidence type="ECO:0000256" key="5">
    <source>
        <dbReference type="ARBA" id="ARBA00022737"/>
    </source>
</evidence>
<dbReference type="EMBL" id="JADEWL010000004">
    <property type="protein sequence ID" value="MBE9211527.1"/>
    <property type="molecule type" value="Genomic_DNA"/>
</dbReference>
<evidence type="ECO:0000256" key="3">
    <source>
        <dbReference type="ARBA" id="ARBA00022525"/>
    </source>
</evidence>
<evidence type="ECO:0000256" key="6">
    <source>
        <dbReference type="ARBA" id="ARBA00023026"/>
    </source>
</evidence>
<dbReference type="SUPFAM" id="SSF49313">
    <property type="entry name" value="Cadherin-like"/>
    <property type="match status" value="1"/>
</dbReference>
<dbReference type="InterPro" id="IPR003995">
    <property type="entry name" value="RTX_toxin_determinant-A"/>
</dbReference>
<dbReference type="Gene3D" id="2.60.40.60">
    <property type="entry name" value="Cadherins"/>
    <property type="match status" value="1"/>
</dbReference>
<gene>
    <name evidence="10" type="ORF">IQ247_02150</name>
</gene>
<dbReference type="CDD" id="cd11304">
    <property type="entry name" value="Cadherin_repeat"/>
    <property type="match status" value="1"/>
</dbReference>
<reference evidence="10" key="1">
    <citation type="submission" date="2020-10" db="EMBL/GenBank/DDBJ databases">
        <authorList>
            <person name="Castelo-Branco R."/>
            <person name="Eusebio N."/>
            <person name="Adriana R."/>
            <person name="Vieira A."/>
            <person name="Brugerolle De Fraissinette N."/>
            <person name="Rezende De Castro R."/>
            <person name="Schneider M.P."/>
            <person name="Vasconcelos V."/>
            <person name="Leao P.N."/>
        </authorList>
    </citation>
    <scope>NUCLEOTIDE SEQUENCE</scope>
    <source>
        <strain evidence="10">LEGE 06105</strain>
    </source>
</reference>
<dbReference type="InterPro" id="IPR025592">
    <property type="entry name" value="DUF4347"/>
</dbReference>
<evidence type="ECO:0000256" key="8">
    <source>
        <dbReference type="SAM" id="MobiDB-lite"/>
    </source>
</evidence>
<keyword evidence="5" id="KW-0677">Repeat</keyword>
<dbReference type="PROSITE" id="PS00330">
    <property type="entry name" value="HEMOLYSIN_CALCIUM"/>
    <property type="match status" value="18"/>
</dbReference>
<dbReference type="PRINTS" id="PR00313">
    <property type="entry name" value="CABNDNGRPT"/>
</dbReference>
<dbReference type="SUPFAM" id="SSF51120">
    <property type="entry name" value="beta-Roll"/>
    <property type="match status" value="12"/>
</dbReference>
<evidence type="ECO:0000256" key="1">
    <source>
        <dbReference type="ARBA" id="ARBA00004370"/>
    </source>
</evidence>
<dbReference type="GO" id="GO:0005509">
    <property type="term" value="F:calcium ion binding"/>
    <property type="evidence" value="ECO:0007669"/>
    <property type="project" value="InterPro"/>
</dbReference>
<feature type="region of interest" description="Disordered" evidence="8">
    <location>
        <begin position="1230"/>
        <end position="1252"/>
    </location>
</feature>
<comment type="subcellular location">
    <subcellularLocation>
        <location evidence="1">Membrane</location>
    </subcellularLocation>
    <subcellularLocation>
        <location evidence="2">Secreted</location>
    </subcellularLocation>
</comment>
<dbReference type="PANTHER" id="PTHR38340">
    <property type="entry name" value="S-LAYER PROTEIN"/>
    <property type="match status" value="1"/>
</dbReference>
<dbReference type="PANTHER" id="PTHR38340:SF1">
    <property type="entry name" value="S-LAYER PROTEIN"/>
    <property type="match status" value="1"/>
</dbReference>
<dbReference type="NCBIfam" id="TIGR02608">
    <property type="entry name" value="delta_60_rpt"/>
    <property type="match status" value="7"/>
</dbReference>
<dbReference type="InterPro" id="IPR001343">
    <property type="entry name" value="Hemolysn_Ca-bd"/>
</dbReference>
<dbReference type="InterPro" id="IPR050557">
    <property type="entry name" value="RTX_toxin/Mannuronan_C5-epim"/>
</dbReference>
<protein>
    <submittedName>
        <fullName evidence="10">DUF4347 domain-containing protein</fullName>
    </submittedName>
</protein>
<dbReference type="Proteomes" id="UP000620559">
    <property type="component" value="Unassembled WGS sequence"/>
</dbReference>
<evidence type="ECO:0000313" key="10">
    <source>
        <dbReference type="EMBL" id="MBE9211527.1"/>
    </source>
</evidence>
<dbReference type="Pfam" id="PF00028">
    <property type="entry name" value="Cadherin"/>
    <property type="match status" value="1"/>
</dbReference>
<dbReference type="Gene3D" id="2.150.10.10">
    <property type="entry name" value="Serralysin-like metalloprotease, C-terminal"/>
    <property type="match status" value="11"/>
</dbReference>
<dbReference type="GO" id="GO:0005576">
    <property type="term" value="C:extracellular region"/>
    <property type="evidence" value="ECO:0007669"/>
    <property type="project" value="UniProtKB-SubCell"/>
</dbReference>
<keyword evidence="6" id="KW-0843">Virulence</keyword>
<dbReference type="Pfam" id="PF17164">
    <property type="entry name" value="DUF5122"/>
    <property type="match status" value="7"/>
</dbReference>
<dbReference type="GO" id="GO:0016020">
    <property type="term" value="C:membrane"/>
    <property type="evidence" value="ECO:0007669"/>
    <property type="project" value="UniProtKB-SubCell"/>
</dbReference>
<dbReference type="GO" id="GO:0090729">
    <property type="term" value="F:toxin activity"/>
    <property type="evidence" value="ECO:0007669"/>
    <property type="project" value="UniProtKB-KW"/>
</dbReference>
<comment type="caution">
    <text evidence="10">The sequence shown here is derived from an EMBL/GenBank/DDBJ whole genome shotgun (WGS) entry which is preliminary data.</text>
</comment>
<organism evidence="10 11">
    <name type="scientific">Plectonema cf. radiosum LEGE 06105</name>
    <dbReference type="NCBI Taxonomy" id="945769"/>
    <lineage>
        <taxon>Bacteria</taxon>
        <taxon>Bacillati</taxon>
        <taxon>Cyanobacteriota</taxon>
        <taxon>Cyanophyceae</taxon>
        <taxon>Oscillatoriophycideae</taxon>
        <taxon>Oscillatoriales</taxon>
        <taxon>Microcoleaceae</taxon>
        <taxon>Plectonema</taxon>
    </lineage>
</organism>
<accession>A0A8J7K176</accession>
<dbReference type="InterPro" id="IPR018511">
    <property type="entry name" value="Hemolysin-typ_Ca-bd_CS"/>
</dbReference>
<sequence>MNNKNTSILFIDSSVDNYDFLLGGVVENVEKIVLDAKRDGIKQITDVLARRNGIETAHIVSHGSPGCVYLGNTQLSLSTFEYYKEQLGNWCQNLFIYGCNVGAGDAGKEFVEKLYRLTGANIAASATKTGSVELGGNWDLEIRVGSDFVENDIALIFEQHTLAEYSGVFAPGDLDTTFGNGGKVFTDFNNGNIDTAYDIAIQPDGKILVVGETSRGTGDFAIARYNLDGTLDLSFGNNGKVITQISSDTDTGYDLAIQSDGKIVLVGNTQNGTQVDIAIARYNADGSLDNQFGNSGKVVTDFENKNDYVKTVAIQSDGKIIVGGRIQSNNTHHDPDFALIRYNTDGTLDTGFGVGGRVITAVTSGQDLIDTIIIQPDGKILAVGSAGLSDFALVSYNVDGSLNTSFGNGGKVLTDFGNKWDFGNFAAIQPDGKIVVAGFTGDIDVEASFALARYNADGSLDSSFGNNGKVVTAIGNSYAWAESLVITPSGKIIVSGVVRTNDKHDFTVVAYNSDGSLDQSFGDSGKVITIANQSRYSYRDTSMALQSDGKIIVAGSGNNDFTLMRYEGYYNLNLTLSNSNLNYTENAIQIIDANATLTDIDSPNFNNGSLTVKLASGSSQDDRLSIRNQGTQSNQINLENTTVKYGDLEIGTFSGGIGTTQLVINFNANATPAMVQELLRNITYRNLSDNPSATLRTVEFIVSDGSGGVSEAVSKSINITAVNDAPKIDNVMLRVDENARKGTVVGTLTANDPDGTTNFSDWRLWRNSQDDLDGDGEAAFAIDPNTGRITVNDSDDLNYEKRTSYSLQVSVSDGTLGSLPTPIPILINNVKGVDQIGTPDNDNLYGTPEAEMILGNAGNDNISGGGGNDTIDGGEGTDTIRATVNGDFQLDDNQLRINSPIELSISSIKSIERASLTGGTRNNIIEARRFSGNVYLSGEAGNDTLIGGWGNDILSGGEGNDILDGFEGIDTVRESADADFTLINNRLESKDSKTRINLGSDQLVNIERLIITGGESNNIIDVKNFYGDVNLAGEGGRDSLFGGWGNDILSGGEGDDTFDGGAGIDTVRESADADFILNGDRLNSQDSKTRIYLSSDRLFNIEKLSLTGGESNNRIEARNFYGDVNLAGEAGNDTLIGGLGNDILSGGEGNDTLDGGAGIDTVRETADADFQLEDFQQDSQLKITDSNTGGQLSIDRLINIERVQLTGGESNNKLDASRFSGSVNLSGEAGNDSLLGGRGDDILSGGEGSDTIDGGAGIDTLRETADVNIKLTENQLTSNDVKTGTIAIDKLSNIEKAVLTGGTSNNIIDAKDFKGDVNLSGEAGNDSLIGGSGDDILSGGEGDDTLDGGDGFDTVRETADANFVFISDRLESRDSKTGTNLGRDQLLSIERLVITGGESNNQIELFGFNGDGNLSGEAGNDSLFGGRGNDILSGGMGNDTLDGREGIDTVRETQDADFILTNNNLESRDSKTKILLGRDQLKSIERLILTGGDGNNTIDARSFDGDVNLSGEAGNDSLVGGRGNDILSGGIGNDTLDGGDGFDTVREKNDANFRIINNNLESYNQNTSQFLGKDLLINIERIIITGGESNNFIDLSSFNGDVNLSGEVGNDTLIGGRGNDILSGGEGFDTLDGGEGFDTVRESADADFILTNNGLESRDLNNNIFLGRDQFLSIERLILIGGESNNIIDVRNFDGDVNLSGEAGRDSLVGGWGNDILSGGAGDDTLDGREGFDTVRESADVDFIFNGDRLESKDSNTNIFLGRDQLKNIERLILTGGESDNIIDVRNFDGDVNLAGEAGRDILIGGRRNDTLSGGAGDDTLDGGDGFDTVRETADADFRVISSRLESIDSKTKIFLGRDELRSIERLILTGGESNNIIELFGFNGDGNLSGEAGNDSLVGGWGNDTISGGAGDDTLDGREGFDTVRETQDVDFILINNSLESRDSKTKSLLGRDELRNIERLILTGGDGNNTINASSFNGDVNLAGEAGNDSLIAGIGDDTLSGGAGNDTLDGGAGIDTLRETQDVDFILINDAVESRDSKTKSLLGRDELRNIERLILTGGDSNNTINASSFNGNVNLSGEAGNDSLTGGMRDDTLSGGEGNDTLDGGAGINTLRETANVNLYLSDSYLDFVDPQFGRQLSRDEIRNIQRAILSGGSNSNRIDASGFSGNTFLYGNEGNDTLMGGEGDDNLDGGQGNDSLNGGAGTDTIRETGDVNFILTNNQLEIRDIRIPINSEIDRLTSIERAILSGGASNNIIDARQFTGNVFLYGNEGNDSLMGGEGDDNLYGGEGSDTLNGGAGTDTIRETIDGDFRLADNYLEINQANPRRSWGRDTLFSIERAVLTGGESRNVLDAGQFTGQVFLYGQGGNDTLWGGRGNDILKGGQGDDILDGRDGNDRLYGEAGRDIFVIRSGMGRDTIYDFEDGLDRLGLFNGLSFNDLEIRASGDSTNILQGNQVLVTLLNVNSNLISQSDFIL</sequence>
<keyword evidence="3" id="KW-0964">Secreted</keyword>
<keyword evidence="11" id="KW-1185">Reference proteome</keyword>